<keyword evidence="2" id="KW-1185">Reference proteome</keyword>
<gene>
    <name evidence="1" type="ORF">CYLTODRAFT_425643</name>
</gene>
<reference evidence="1 2" key="1">
    <citation type="journal article" date="2015" name="Fungal Genet. Biol.">
        <title>Evolution of novel wood decay mechanisms in Agaricales revealed by the genome sequences of Fistulina hepatica and Cylindrobasidium torrendii.</title>
        <authorList>
            <person name="Floudas D."/>
            <person name="Held B.W."/>
            <person name="Riley R."/>
            <person name="Nagy L.G."/>
            <person name="Koehler G."/>
            <person name="Ransdell A.S."/>
            <person name="Younus H."/>
            <person name="Chow J."/>
            <person name="Chiniquy J."/>
            <person name="Lipzen A."/>
            <person name="Tritt A."/>
            <person name="Sun H."/>
            <person name="Haridas S."/>
            <person name="LaButti K."/>
            <person name="Ohm R.A."/>
            <person name="Kues U."/>
            <person name="Blanchette R.A."/>
            <person name="Grigoriev I.V."/>
            <person name="Minto R.E."/>
            <person name="Hibbett D.S."/>
        </authorList>
    </citation>
    <scope>NUCLEOTIDE SEQUENCE [LARGE SCALE GENOMIC DNA]</scope>
    <source>
        <strain evidence="1 2">FP15055 ss-10</strain>
    </source>
</reference>
<sequence>MRLMTQADRAERTHRRYIRAAGNSCASPGKFCECFVISIPHLEPTMATYQFKVHG</sequence>
<organism evidence="1 2">
    <name type="scientific">Cylindrobasidium torrendii FP15055 ss-10</name>
    <dbReference type="NCBI Taxonomy" id="1314674"/>
    <lineage>
        <taxon>Eukaryota</taxon>
        <taxon>Fungi</taxon>
        <taxon>Dikarya</taxon>
        <taxon>Basidiomycota</taxon>
        <taxon>Agaricomycotina</taxon>
        <taxon>Agaricomycetes</taxon>
        <taxon>Agaricomycetidae</taxon>
        <taxon>Agaricales</taxon>
        <taxon>Marasmiineae</taxon>
        <taxon>Physalacriaceae</taxon>
        <taxon>Cylindrobasidium</taxon>
    </lineage>
</organism>
<protein>
    <submittedName>
        <fullName evidence="1">Uncharacterized protein</fullName>
    </submittedName>
</protein>
<evidence type="ECO:0000313" key="1">
    <source>
        <dbReference type="EMBL" id="KIY63966.1"/>
    </source>
</evidence>
<dbReference type="AlphaFoldDB" id="A0A0D7B358"/>
<accession>A0A0D7B358</accession>
<proteinExistence type="predicted"/>
<dbReference type="Proteomes" id="UP000054007">
    <property type="component" value="Unassembled WGS sequence"/>
</dbReference>
<dbReference type="EMBL" id="KN880661">
    <property type="protein sequence ID" value="KIY63966.1"/>
    <property type="molecule type" value="Genomic_DNA"/>
</dbReference>
<name>A0A0D7B358_9AGAR</name>
<evidence type="ECO:0000313" key="2">
    <source>
        <dbReference type="Proteomes" id="UP000054007"/>
    </source>
</evidence>